<dbReference type="Pfam" id="PF13847">
    <property type="entry name" value="Methyltransf_31"/>
    <property type="match status" value="1"/>
</dbReference>
<gene>
    <name evidence="2" type="ORF">BJN45_04950</name>
</gene>
<dbReference type="RefSeq" id="WP_076092748.1">
    <property type="nucleotide sequence ID" value="NZ_MTHD01000002.1"/>
</dbReference>
<dbReference type="EMBL" id="MTHD01000002">
    <property type="protein sequence ID" value="OMG54578.1"/>
    <property type="molecule type" value="Genomic_DNA"/>
</dbReference>
<evidence type="ECO:0000259" key="1">
    <source>
        <dbReference type="Pfam" id="PF13847"/>
    </source>
</evidence>
<evidence type="ECO:0000313" key="2">
    <source>
        <dbReference type="EMBL" id="OMG54578.1"/>
    </source>
</evidence>
<dbReference type="Proteomes" id="UP000187526">
    <property type="component" value="Unassembled WGS sequence"/>
</dbReference>
<dbReference type="PANTHER" id="PTHR43861:SF1">
    <property type="entry name" value="TRANS-ACONITATE 2-METHYLTRANSFERASE"/>
    <property type="match status" value="1"/>
</dbReference>
<protein>
    <recommendedName>
        <fullName evidence="1">Methyltransferase domain-containing protein</fullName>
    </recommendedName>
</protein>
<dbReference type="InterPro" id="IPR029063">
    <property type="entry name" value="SAM-dependent_MTases_sf"/>
</dbReference>
<dbReference type="OrthoDB" id="9791837at2"/>
<name>A0A1R1I742_9RHOO</name>
<evidence type="ECO:0000313" key="3">
    <source>
        <dbReference type="Proteomes" id="UP000187526"/>
    </source>
</evidence>
<dbReference type="AlphaFoldDB" id="A0A1R1I742"/>
<sequence>MNTELDPLLQWHQDEKAWWNMYGDYMTYQWQLTPYLHDVIRTPLENEYVDYLLKPGGRLLDLGCGSGWLSFHFAEQGMSVLGIDVAKEQINAANELKLSRGVKNVSFECADFIAWDSSQYVGAFDSVFVSAFMHHLPEVELEQTVQKIASVVKQGGRVFLYEPLTSARPRRLTIKLIDRVSSLGLLLLLDKFPKWLGLISERHTAELARGYKMTSPHERPVDVALLRKFCGNEFEISEIKGWHLHSLGFSMQVTALREGARKYYEPLGRFWYGLDRLLFRRFGWESFSLPGRFILCGVKLTKK</sequence>
<reference evidence="2 3" key="1">
    <citation type="submission" date="2016-10" db="EMBL/GenBank/DDBJ databases">
        <title>Alkaliphiles isolated from bioreactors.</title>
        <authorList>
            <person name="Salah Z."/>
            <person name="Rout S.P."/>
            <person name="Humphreys P.N."/>
        </authorList>
    </citation>
    <scope>NUCLEOTIDE SEQUENCE [LARGE SCALE GENOMIC DNA]</scope>
    <source>
        <strain evidence="2 3">ZS02</strain>
    </source>
</reference>
<dbReference type="CDD" id="cd02440">
    <property type="entry name" value="AdoMet_MTases"/>
    <property type="match status" value="1"/>
</dbReference>
<dbReference type="Gene3D" id="3.40.50.150">
    <property type="entry name" value="Vaccinia Virus protein VP39"/>
    <property type="match status" value="1"/>
</dbReference>
<feature type="domain" description="Methyltransferase" evidence="1">
    <location>
        <begin position="54"/>
        <end position="161"/>
    </location>
</feature>
<comment type="caution">
    <text evidence="2">The sequence shown here is derived from an EMBL/GenBank/DDBJ whole genome shotgun (WGS) entry which is preliminary data.</text>
</comment>
<dbReference type="InterPro" id="IPR025714">
    <property type="entry name" value="Methyltranfer_dom"/>
</dbReference>
<dbReference type="SUPFAM" id="SSF53335">
    <property type="entry name" value="S-adenosyl-L-methionine-dependent methyltransferases"/>
    <property type="match status" value="1"/>
</dbReference>
<dbReference type="STRING" id="418702.BJN45_04950"/>
<organism evidence="2 3">
    <name type="scientific">Azonexus hydrophilus</name>
    <dbReference type="NCBI Taxonomy" id="418702"/>
    <lineage>
        <taxon>Bacteria</taxon>
        <taxon>Pseudomonadati</taxon>
        <taxon>Pseudomonadota</taxon>
        <taxon>Betaproteobacteria</taxon>
        <taxon>Rhodocyclales</taxon>
        <taxon>Azonexaceae</taxon>
        <taxon>Azonexus</taxon>
    </lineage>
</organism>
<dbReference type="PANTHER" id="PTHR43861">
    <property type="entry name" value="TRANS-ACONITATE 2-METHYLTRANSFERASE-RELATED"/>
    <property type="match status" value="1"/>
</dbReference>
<proteinExistence type="predicted"/>
<accession>A0A1R1I742</accession>
<keyword evidence="3" id="KW-1185">Reference proteome</keyword>